<sequence length="81" mass="9091">MLRMRLQQASVLLPSRRSRGSGSARCLCVHPFKLNISLIFLNLPTFLLLSSVVSSARLRTLDGSGRWKFSELQRTGQEIST</sequence>
<accession>A0A0H2QZR2</accession>
<evidence type="ECO:0000256" key="1">
    <source>
        <dbReference type="SAM" id="Phobius"/>
    </source>
</evidence>
<keyword evidence="3" id="KW-1185">Reference proteome</keyword>
<keyword evidence="1" id="KW-0472">Membrane</keyword>
<name>A0A0H2QZR2_9AGAM</name>
<protein>
    <submittedName>
        <fullName evidence="2">Uncharacterized protein</fullName>
    </submittedName>
</protein>
<feature type="transmembrane region" description="Helical" evidence="1">
    <location>
        <begin position="36"/>
        <end position="58"/>
    </location>
</feature>
<keyword evidence="1" id="KW-1133">Transmembrane helix</keyword>
<reference evidence="2 3" key="1">
    <citation type="submission" date="2015-04" db="EMBL/GenBank/DDBJ databases">
        <title>Complete genome sequence of Schizopora paradoxa KUC8140, a cosmopolitan wood degrader in East Asia.</title>
        <authorList>
            <consortium name="DOE Joint Genome Institute"/>
            <person name="Min B."/>
            <person name="Park H."/>
            <person name="Jang Y."/>
            <person name="Kim J.-J."/>
            <person name="Kim K.H."/>
            <person name="Pangilinan J."/>
            <person name="Lipzen A."/>
            <person name="Riley R."/>
            <person name="Grigoriev I.V."/>
            <person name="Spatafora J.W."/>
            <person name="Choi I.-G."/>
        </authorList>
    </citation>
    <scope>NUCLEOTIDE SEQUENCE [LARGE SCALE GENOMIC DNA]</scope>
    <source>
        <strain evidence="2 3">KUC8140</strain>
    </source>
</reference>
<dbReference type="InParanoid" id="A0A0H2QZR2"/>
<dbReference type="EMBL" id="KQ086526">
    <property type="protein sequence ID" value="KLO04482.1"/>
    <property type="molecule type" value="Genomic_DNA"/>
</dbReference>
<evidence type="ECO:0000313" key="3">
    <source>
        <dbReference type="Proteomes" id="UP000053477"/>
    </source>
</evidence>
<dbReference type="AlphaFoldDB" id="A0A0H2QZR2"/>
<evidence type="ECO:0000313" key="2">
    <source>
        <dbReference type="EMBL" id="KLO04482.1"/>
    </source>
</evidence>
<proteinExistence type="predicted"/>
<organism evidence="2 3">
    <name type="scientific">Schizopora paradoxa</name>
    <dbReference type="NCBI Taxonomy" id="27342"/>
    <lineage>
        <taxon>Eukaryota</taxon>
        <taxon>Fungi</taxon>
        <taxon>Dikarya</taxon>
        <taxon>Basidiomycota</taxon>
        <taxon>Agaricomycotina</taxon>
        <taxon>Agaricomycetes</taxon>
        <taxon>Hymenochaetales</taxon>
        <taxon>Schizoporaceae</taxon>
        <taxon>Schizopora</taxon>
    </lineage>
</organism>
<gene>
    <name evidence="2" type="ORF">SCHPADRAFT_911633</name>
</gene>
<keyword evidence="1" id="KW-0812">Transmembrane</keyword>
<dbReference type="Proteomes" id="UP000053477">
    <property type="component" value="Unassembled WGS sequence"/>
</dbReference>